<evidence type="ECO:0000256" key="3">
    <source>
        <dbReference type="ARBA" id="ARBA00022989"/>
    </source>
</evidence>
<feature type="non-terminal residue" evidence="6">
    <location>
        <position position="1"/>
    </location>
</feature>
<dbReference type="AlphaFoldDB" id="A0A146LSJ6"/>
<dbReference type="PROSITE" id="PS51503">
    <property type="entry name" value="HIG1"/>
    <property type="match status" value="1"/>
</dbReference>
<reference evidence="6" key="1">
    <citation type="journal article" date="2016" name="Gigascience">
        <title>De novo construction of an expanded transcriptome assembly for the western tarnished plant bug, Lygus hesperus.</title>
        <authorList>
            <person name="Tassone E.E."/>
            <person name="Geib S.M."/>
            <person name="Hall B."/>
            <person name="Fabrick J.A."/>
            <person name="Brent C.S."/>
            <person name="Hull J.J."/>
        </authorList>
    </citation>
    <scope>NUCLEOTIDE SEQUENCE</scope>
</reference>
<accession>A0A146LSJ6</accession>
<name>A0A146LSJ6_LYGHE</name>
<dbReference type="InterPro" id="IPR007667">
    <property type="entry name" value="Hypoxia_induced_domain"/>
</dbReference>
<dbReference type="Pfam" id="PF04588">
    <property type="entry name" value="HIG_1_N"/>
    <property type="match status" value="1"/>
</dbReference>
<evidence type="ECO:0000259" key="5">
    <source>
        <dbReference type="PROSITE" id="PS51503"/>
    </source>
</evidence>
<gene>
    <name evidence="6" type="ORF">g.27099</name>
</gene>
<organism evidence="6">
    <name type="scientific">Lygus hesperus</name>
    <name type="common">Western plant bug</name>
    <dbReference type="NCBI Taxonomy" id="30085"/>
    <lineage>
        <taxon>Eukaryota</taxon>
        <taxon>Metazoa</taxon>
        <taxon>Ecdysozoa</taxon>
        <taxon>Arthropoda</taxon>
        <taxon>Hexapoda</taxon>
        <taxon>Insecta</taxon>
        <taxon>Pterygota</taxon>
        <taxon>Neoptera</taxon>
        <taxon>Paraneoptera</taxon>
        <taxon>Hemiptera</taxon>
        <taxon>Heteroptera</taxon>
        <taxon>Panheteroptera</taxon>
        <taxon>Cimicomorpha</taxon>
        <taxon>Miridae</taxon>
        <taxon>Mirini</taxon>
        <taxon>Lygus</taxon>
    </lineage>
</organism>
<keyword evidence="3" id="KW-1133">Transmembrane helix</keyword>
<keyword evidence="4" id="KW-0472">Membrane</keyword>
<evidence type="ECO:0000313" key="6">
    <source>
        <dbReference type="EMBL" id="JAQ10758.1"/>
    </source>
</evidence>
<evidence type="ECO:0000256" key="4">
    <source>
        <dbReference type="ARBA" id="ARBA00023136"/>
    </source>
</evidence>
<feature type="domain" description="HIG1" evidence="5">
    <location>
        <begin position="11"/>
        <end position="108"/>
    </location>
</feature>
<protein>
    <recommendedName>
        <fullName evidence="5">HIG1 domain-containing protein</fullName>
    </recommendedName>
</protein>
<evidence type="ECO:0000256" key="2">
    <source>
        <dbReference type="ARBA" id="ARBA00022692"/>
    </source>
</evidence>
<dbReference type="GO" id="GO:0005739">
    <property type="term" value="C:mitochondrion"/>
    <property type="evidence" value="ECO:0007669"/>
    <property type="project" value="UniProtKB-SubCell"/>
</dbReference>
<proteinExistence type="predicted"/>
<dbReference type="EMBL" id="GDHC01007871">
    <property type="protein sequence ID" value="JAQ10758.1"/>
    <property type="molecule type" value="Transcribed_RNA"/>
</dbReference>
<evidence type="ECO:0000256" key="1">
    <source>
        <dbReference type="ARBA" id="ARBA00004173"/>
    </source>
</evidence>
<sequence length="128" mass="13976">ANTSASPTAAVQPTHTHIHPCRAEYNSQKASITGIWERCKQDPLIPLFASATVIALLGGMKNSFITKDQQRANKFMFARVGFQAAAAGAILWSIYKIKLQSSTNQLDLTSYSQPNLDDNVSFASDDRS</sequence>
<keyword evidence="2" id="KW-0812">Transmembrane</keyword>
<comment type="subcellular location">
    <subcellularLocation>
        <location evidence="1">Mitochondrion</location>
    </subcellularLocation>
</comment>